<organism evidence="3 4">
    <name type="scientific">Candidatus Scatomorpha intestinavium</name>
    <dbReference type="NCBI Taxonomy" id="2840922"/>
    <lineage>
        <taxon>Bacteria</taxon>
        <taxon>Bacillati</taxon>
        <taxon>Bacillota</taxon>
        <taxon>Clostridia</taxon>
        <taxon>Eubacteriales</taxon>
        <taxon>Candidatus Scatomorpha</taxon>
    </lineage>
</organism>
<feature type="chain" id="PRO_5038563981" evidence="2">
    <location>
        <begin position="22"/>
        <end position="328"/>
    </location>
</feature>
<dbReference type="PROSITE" id="PS51257">
    <property type="entry name" value="PROKAR_LIPOPROTEIN"/>
    <property type="match status" value="1"/>
</dbReference>
<feature type="region of interest" description="Disordered" evidence="1">
    <location>
        <begin position="25"/>
        <end position="66"/>
    </location>
</feature>
<dbReference type="Proteomes" id="UP000824262">
    <property type="component" value="Unassembled WGS sequence"/>
</dbReference>
<reference evidence="3" key="1">
    <citation type="submission" date="2020-10" db="EMBL/GenBank/DDBJ databases">
        <authorList>
            <person name="Gilroy R."/>
        </authorList>
    </citation>
    <scope>NUCLEOTIDE SEQUENCE</scope>
    <source>
        <strain evidence="3">ChiBcolR7-354</strain>
    </source>
</reference>
<evidence type="ECO:0000313" key="3">
    <source>
        <dbReference type="EMBL" id="HIQ79527.1"/>
    </source>
</evidence>
<feature type="signal peptide" evidence="2">
    <location>
        <begin position="1"/>
        <end position="21"/>
    </location>
</feature>
<reference evidence="3" key="2">
    <citation type="journal article" date="2021" name="PeerJ">
        <title>Extensive microbial diversity within the chicken gut microbiome revealed by metagenomics and culture.</title>
        <authorList>
            <person name="Gilroy R."/>
            <person name="Ravi A."/>
            <person name="Getino M."/>
            <person name="Pursley I."/>
            <person name="Horton D.L."/>
            <person name="Alikhan N.F."/>
            <person name="Baker D."/>
            <person name="Gharbi K."/>
            <person name="Hall N."/>
            <person name="Watson M."/>
            <person name="Adriaenssens E.M."/>
            <person name="Foster-Nyarko E."/>
            <person name="Jarju S."/>
            <person name="Secka A."/>
            <person name="Antonio M."/>
            <person name="Oren A."/>
            <person name="Chaudhuri R.R."/>
            <person name="La Ragione R."/>
            <person name="Hildebrand F."/>
            <person name="Pallen M.J."/>
        </authorList>
    </citation>
    <scope>NUCLEOTIDE SEQUENCE</scope>
    <source>
        <strain evidence="3">ChiBcolR7-354</strain>
    </source>
</reference>
<accession>A0A9D0ZF67</accession>
<evidence type="ECO:0000256" key="2">
    <source>
        <dbReference type="SAM" id="SignalP"/>
    </source>
</evidence>
<proteinExistence type="predicted"/>
<evidence type="ECO:0000313" key="4">
    <source>
        <dbReference type="Proteomes" id="UP000824262"/>
    </source>
</evidence>
<name>A0A9D0ZF67_9FIRM</name>
<protein>
    <submittedName>
        <fullName evidence="3">Uncharacterized protein</fullName>
    </submittedName>
</protein>
<evidence type="ECO:0000256" key="1">
    <source>
        <dbReference type="SAM" id="MobiDB-lite"/>
    </source>
</evidence>
<comment type="caution">
    <text evidence="3">The sequence shown here is derived from an EMBL/GenBank/DDBJ whole genome shotgun (WGS) entry which is preliminary data.</text>
</comment>
<dbReference type="AlphaFoldDB" id="A0A9D0ZF67"/>
<keyword evidence="2" id="KW-0732">Signal</keyword>
<sequence length="328" mass="35313">MKRIIPLILALFLLAACGKQAASGTPALPPSAETFPATSGDPTAPEPTPSPAVTVSPEEASRRPVPDTMILPDTGFEPESYWLAEPFGDSGQSLLLMAGNGQFKCWYNCRTDEFNTGWDDIVGNSFTDSEAAASVDGETLALEYYDASDTPRPARFTAITRDEALRAHRDMPYNDEISLPLPEIITRAEWEATPGVTPVSYVEDGVSGAVYEYMGSQVMYDTFGDALLRLGGFVTESPEFPFKVRGVGIGSSGEDVLASFPSNVPEPSDAEEHHALYGGVAGLLGSWNAMDENRGGPDIMFSDSKTITHFILDADGMVCKIEFWNSAD</sequence>
<dbReference type="EMBL" id="DVGA01000113">
    <property type="protein sequence ID" value="HIQ79527.1"/>
    <property type="molecule type" value="Genomic_DNA"/>
</dbReference>
<gene>
    <name evidence="3" type="ORF">IAB77_09770</name>
</gene>